<gene>
    <name evidence="2" type="ORF">EDD29_5873</name>
</gene>
<reference evidence="2 3" key="1">
    <citation type="submission" date="2018-11" db="EMBL/GenBank/DDBJ databases">
        <title>Sequencing the genomes of 1000 actinobacteria strains.</title>
        <authorList>
            <person name="Klenk H.-P."/>
        </authorList>
    </citation>
    <scope>NUCLEOTIDE SEQUENCE [LARGE SCALE GENOMIC DNA]</scope>
    <source>
        <strain evidence="2 3">DSM 44254</strain>
    </source>
</reference>
<feature type="transmembrane region" description="Helical" evidence="1">
    <location>
        <begin position="34"/>
        <end position="54"/>
    </location>
</feature>
<dbReference type="OrthoDB" id="3539663at2"/>
<keyword evidence="1" id="KW-1133">Transmembrane helix</keyword>
<sequence>MNKNLVFIAAPLLTVVYGVIRLLDGRDGERGPGLAWTSGHLAFLVGVGLFAVALWEMRRRAGSGTLATATAVVALVGAGCLVAQFGIDIVVGALAEDHAAMGSMSETVSGVPGVELAVYALGPILFYVGLMVAACHLAAVGELPAWGAGLVVLSVLTAFAGNDLIPVAGLLLAAGLAPLARSPRGSVTLAA</sequence>
<accession>A0A3N1D3V3</accession>
<organism evidence="2 3">
    <name type="scientific">Actinocorallia herbida</name>
    <dbReference type="NCBI Taxonomy" id="58109"/>
    <lineage>
        <taxon>Bacteria</taxon>
        <taxon>Bacillati</taxon>
        <taxon>Actinomycetota</taxon>
        <taxon>Actinomycetes</taxon>
        <taxon>Streptosporangiales</taxon>
        <taxon>Thermomonosporaceae</taxon>
        <taxon>Actinocorallia</taxon>
    </lineage>
</organism>
<keyword evidence="1" id="KW-0472">Membrane</keyword>
<proteinExistence type="predicted"/>
<dbReference type="RefSeq" id="WP_123667476.1">
    <property type="nucleotide sequence ID" value="NZ_RJKE01000001.1"/>
</dbReference>
<keyword evidence="3" id="KW-1185">Reference proteome</keyword>
<comment type="caution">
    <text evidence="2">The sequence shown here is derived from an EMBL/GenBank/DDBJ whole genome shotgun (WGS) entry which is preliminary data.</text>
</comment>
<evidence type="ECO:0000313" key="3">
    <source>
        <dbReference type="Proteomes" id="UP000272400"/>
    </source>
</evidence>
<evidence type="ECO:0000256" key="1">
    <source>
        <dbReference type="SAM" id="Phobius"/>
    </source>
</evidence>
<dbReference type="Proteomes" id="UP000272400">
    <property type="component" value="Unassembled WGS sequence"/>
</dbReference>
<protein>
    <submittedName>
        <fullName evidence="2">Uncharacterized protein</fullName>
    </submittedName>
</protein>
<dbReference type="EMBL" id="RJKE01000001">
    <property type="protein sequence ID" value="ROO88211.1"/>
    <property type="molecule type" value="Genomic_DNA"/>
</dbReference>
<keyword evidence="1" id="KW-0812">Transmembrane</keyword>
<dbReference type="AlphaFoldDB" id="A0A3N1D3V3"/>
<name>A0A3N1D3V3_9ACTN</name>
<feature type="transmembrane region" description="Helical" evidence="1">
    <location>
        <begin position="66"/>
        <end position="87"/>
    </location>
</feature>
<evidence type="ECO:0000313" key="2">
    <source>
        <dbReference type="EMBL" id="ROO88211.1"/>
    </source>
</evidence>
<feature type="transmembrane region" description="Helical" evidence="1">
    <location>
        <begin position="116"/>
        <end position="138"/>
    </location>
</feature>